<evidence type="ECO:0000256" key="1">
    <source>
        <dbReference type="ARBA" id="ARBA00007198"/>
    </source>
</evidence>
<dbReference type="AlphaFoldDB" id="A0A5J4FVM9"/>
<dbReference type="Proteomes" id="UP000326994">
    <property type="component" value="Unassembled WGS sequence"/>
</dbReference>
<keyword evidence="5" id="KW-1185">Reference proteome</keyword>
<dbReference type="PANTHER" id="PTHR30041:SF4">
    <property type="entry name" value="ARSENATE REDUCTASE"/>
    <property type="match status" value="1"/>
</dbReference>
<dbReference type="Pfam" id="PF03960">
    <property type="entry name" value="ArsC"/>
    <property type="match status" value="1"/>
</dbReference>
<dbReference type="OrthoDB" id="9808142at2"/>
<evidence type="ECO:0000256" key="3">
    <source>
        <dbReference type="PROSITE-ProRule" id="PRU01282"/>
    </source>
</evidence>
<dbReference type="NCBIfam" id="TIGR00014">
    <property type="entry name" value="arsC"/>
    <property type="match status" value="1"/>
</dbReference>
<dbReference type="CDD" id="cd03034">
    <property type="entry name" value="ArsC_ArsC"/>
    <property type="match status" value="1"/>
</dbReference>
<dbReference type="GO" id="GO:0008794">
    <property type="term" value="F:arsenate reductase (glutaredoxin) activity"/>
    <property type="evidence" value="ECO:0007669"/>
    <property type="project" value="InterPro"/>
</dbReference>
<comment type="similarity">
    <text evidence="1 3">Belongs to the ArsC family.</text>
</comment>
<accession>A0A5J4FVM9</accession>
<evidence type="ECO:0000313" key="4">
    <source>
        <dbReference type="EMBL" id="GEQ86060.1"/>
    </source>
</evidence>
<evidence type="ECO:0000313" key="5">
    <source>
        <dbReference type="Proteomes" id="UP000326994"/>
    </source>
</evidence>
<dbReference type="PANTHER" id="PTHR30041">
    <property type="entry name" value="ARSENATE REDUCTASE"/>
    <property type="match status" value="1"/>
</dbReference>
<dbReference type="InterPro" id="IPR036249">
    <property type="entry name" value="Thioredoxin-like_sf"/>
</dbReference>
<protein>
    <submittedName>
        <fullName evidence="4">Arsenate reductase</fullName>
    </submittedName>
</protein>
<dbReference type="InterPro" id="IPR006659">
    <property type="entry name" value="Arsenate_reductase"/>
</dbReference>
<keyword evidence="2" id="KW-0560">Oxidoreductase</keyword>
<sequence length="112" mass="12677">MTTLYHNPRCSKSRQALQLLQEKGETVDVVLYLKNVPSIAEIKNLLSLLNITAEALVRKGELIWKENYKGKEISEEEIIKAMNKNPKLIERPIAIKGTNAVIGRPPEKVLEL</sequence>
<dbReference type="InterPro" id="IPR006660">
    <property type="entry name" value="Arsenate_reductase-like"/>
</dbReference>
<reference evidence="4 5" key="1">
    <citation type="submission" date="2019-08" db="EMBL/GenBank/DDBJ databases">
        <title>Ulvibacter marinistellae sp. nov., isolated from a starfish, Patiria pectinifera.</title>
        <authorList>
            <person name="Kawano K."/>
            <person name="Ushijima N."/>
            <person name="Kihara M."/>
            <person name="Itoh H."/>
        </authorList>
    </citation>
    <scope>NUCLEOTIDE SEQUENCE [LARGE SCALE GENOMIC DNA]</scope>
    <source>
        <strain evidence="4 5">KK4</strain>
    </source>
</reference>
<dbReference type="SUPFAM" id="SSF52833">
    <property type="entry name" value="Thioredoxin-like"/>
    <property type="match status" value="1"/>
</dbReference>
<dbReference type="Gene3D" id="3.40.30.10">
    <property type="entry name" value="Glutaredoxin"/>
    <property type="match status" value="1"/>
</dbReference>
<comment type="caution">
    <text evidence="4">The sequence shown here is derived from an EMBL/GenBank/DDBJ whole genome shotgun (WGS) entry which is preliminary data.</text>
</comment>
<dbReference type="EMBL" id="BKCF01000002">
    <property type="protein sequence ID" value="GEQ86060.1"/>
    <property type="molecule type" value="Genomic_DNA"/>
</dbReference>
<proteinExistence type="inferred from homology"/>
<organism evidence="4 5">
    <name type="scientific">Patiriisocius marinistellae</name>
    <dbReference type="NCBI Taxonomy" id="2494560"/>
    <lineage>
        <taxon>Bacteria</taxon>
        <taxon>Pseudomonadati</taxon>
        <taxon>Bacteroidota</taxon>
        <taxon>Flavobacteriia</taxon>
        <taxon>Flavobacteriales</taxon>
        <taxon>Flavobacteriaceae</taxon>
        <taxon>Patiriisocius</taxon>
    </lineage>
</organism>
<evidence type="ECO:0000256" key="2">
    <source>
        <dbReference type="ARBA" id="ARBA00023002"/>
    </source>
</evidence>
<name>A0A5J4FVM9_9FLAO</name>
<dbReference type="PROSITE" id="PS51353">
    <property type="entry name" value="ARSC"/>
    <property type="match status" value="1"/>
</dbReference>
<dbReference type="RefSeq" id="WP_151893993.1">
    <property type="nucleotide sequence ID" value="NZ_BKCF01000002.1"/>
</dbReference>
<gene>
    <name evidence="4" type="ORF">ULMS_15680</name>
</gene>